<accession>A0ABW0TUR4</accession>
<feature type="transmembrane region" description="Helical" evidence="6">
    <location>
        <begin position="272"/>
        <end position="291"/>
    </location>
</feature>
<evidence type="ECO:0000256" key="4">
    <source>
        <dbReference type="ARBA" id="ARBA00022989"/>
    </source>
</evidence>
<sequence length="332" mass="35199">MLGNKRVWLLLFVLLLLTYPLIIGKSGYFMTIFVMIMIYSIGAMALNLLIGYGGQISVGHAGFLAIGAYAAAILSSKFGFPFLVALPLAGVVTGIVGLVIGLPAIRLSGQFLAVATLGFGLSVPQLALNWNSLTNGYSGMALSRPSLMASDSQFIYAVIIITIFITWLLYNILKSRMGRAFVAIRESEIAAQATGIDLSFYKTIMFVISAFFTGLAGGLYAYWIGFVSPNDFTMVTSFLLLGMIVVGGLASIPGAVIGAIIFTVIPELTSSFIGLTNLVLGCAIFLIILFLPKGLVSGLGLLQGKRKSRLLVGKNKEGKVLKSGGVAKDVNV</sequence>
<feature type="transmembrane region" description="Helical" evidence="6">
    <location>
        <begin position="80"/>
        <end position="104"/>
    </location>
</feature>
<feature type="transmembrane region" description="Helical" evidence="6">
    <location>
        <begin position="7"/>
        <end position="23"/>
    </location>
</feature>
<feature type="transmembrane region" description="Helical" evidence="6">
    <location>
        <begin position="29"/>
        <end position="49"/>
    </location>
</feature>
<name>A0ABW0TUR4_9BACL</name>
<dbReference type="RefSeq" id="WP_381440849.1">
    <property type="nucleotide sequence ID" value="NZ_JBHSNO010000023.1"/>
</dbReference>
<gene>
    <name evidence="7" type="ORF">ACFPRA_24840</name>
</gene>
<feature type="transmembrane region" description="Helical" evidence="6">
    <location>
        <begin position="204"/>
        <end position="226"/>
    </location>
</feature>
<dbReference type="EMBL" id="JBHSNO010000023">
    <property type="protein sequence ID" value="MFC5592108.1"/>
    <property type="molecule type" value="Genomic_DNA"/>
</dbReference>
<dbReference type="Pfam" id="PF02653">
    <property type="entry name" value="BPD_transp_2"/>
    <property type="match status" value="1"/>
</dbReference>
<evidence type="ECO:0000256" key="1">
    <source>
        <dbReference type="ARBA" id="ARBA00004651"/>
    </source>
</evidence>
<keyword evidence="3 6" id="KW-0812">Transmembrane</keyword>
<evidence type="ECO:0000256" key="5">
    <source>
        <dbReference type="ARBA" id="ARBA00023136"/>
    </source>
</evidence>
<keyword evidence="5 6" id="KW-0472">Membrane</keyword>
<feature type="transmembrane region" description="Helical" evidence="6">
    <location>
        <begin position="111"/>
        <end position="133"/>
    </location>
</feature>
<evidence type="ECO:0000313" key="7">
    <source>
        <dbReference type="EMBL" id="MFC5592108.1"/>
    </source>
</evidence>
<evidence type="ECO:0000256" key="6">
    <source>
        <dbReference type="SAM" id="Phobius"/>
    </source>
</evidence>
<dbReference type="InterPro" id="IPR001851">
    <property type="entry name" value="ABC_transp_permease"/>
</dbReference>
<evidence type="ECO:0000313" key="8">
    <source>
        <dbReference type="Proteomes" id="UP001596109"/>
    </source>
</evidence>
<keyword evidence="8" id="KW-1185">Reference proteome</keyword>
<dbReference type="Proteomes" id="UP001596109">
    <property type="component" value="Unassembled WGS sequence"/>
</dbReference>
<proteinExistence type="predicted"/>
<feature type="transmembrane region" description="Helical" evidence="6">
    <location>
        <begin position="153"/>
        <end position="173"/>
    </location>
</feature>
<reference evidence="8" key="1">
    <citation type="journal article" date="2019" name="Int. J. Syst. Evol. Microbiol.">
        <title>The Global Catalogue of Microorganisms (GCM) 10K type strain sequencing project: providing services to taxonomists for standard genome sequencing and annotation.</title>
        <authorList>
            <consortium name="The Broad Institute Genomics Platform"/>
            <consortium name="The Broad Institute Genome Sequencing Center for Infectious Disease"/>
            <person name="Wu L."/>
            <person name="Ma J."/>
        </authorList>
    </citation>
    <scope>NUCLEOTIDE SEQUENCE [LARGE SCALE GENOMIC DNA]</scope>
    <source>
        <strain evidence="8">CGMCC 4.1434</strain>
    </source>
</reference>
<evidence type="ECO:0000256" key="3">
    <source>
        <dbReference type="ARBA" id="ARBA00022692"/>
    </source>
</evidence>
<comment type="caution">
    <text evidence="7">The sequence shown here is derived from an EMBL/GenBank/DDBJ whole genome shotgun (WGS) entry which is preliminary data.</text>
</comment>
<dbReference type="InterPro" id="IPR043428">
    <property type="entry name" value="LivM-like"/>
</dbReference>
<organism evidence="7 8">
    <name type="scientific">Sporosarcina soli</name>
    <dbReference type="NCBI Taxonomy" id="334736"/>
    <lineage>
        <taxon>Bacteria</taxon>
        <taxon>Bacillati</taxon>
        <taxon>Bacillota</taxon>
        <taxon>Bacilli</taxon>
        <taxon>Bacillales</taxon>
        <taxon>Caryophanaceae</taxon>
        <taxon>Sporosarcina</taxon>
    </lineage>
</organism>
<dbReference type="PANTHER" id="PTHR30482:SF10">
    <property type="entry name" value="HIGH-AFFINITY BRANCHED-CHAIN AMINO ACID TRANSPORT PROTEIN BRAE"/>
    <property type="match status" value="1"/>
</dbReference>
<feature type="transmembrane region" description="Helical" evidence="6">
    <location>
        <begin position="238"/>
        <end position="265"/>
    </location>
</feature>
<dbReference type="PANTHER" id="PTHR30482">
    <property type="entry name" value="HIGH-AFFINITY BRANCHED-CHAIN AMINO ACID TRANSPORT SYSTEM PERMEASE"/>
    <property type="match status" value="1"/>
</dbReference>
<protein>
    <submittedName>
        <fullName evidence="7">Branched-chain amino acid ABC transporter permease</fullName>
    </submittedName>
</protein>
<feature type="transmembrane region" description="Helical" evidence="6">
    <location>
        <begin position="56"/>
        <end position="74"/>
    </location>
</feature>
<evidence type="ECO:0000256" key="2">
    <source>
        <dbReference type="ARBA" id="ARBA00022475"/>
    </source>
</evidence>
<dbReference type="CDD" id="cd06581">
    <property type="entry name" value="TM_PBP1_LivM_like"/>
    <property type="match status" value="1"/>
</dbReference>
<keyword evidence="2" id="KW-1003">Cell membrane</keyword>
<comment type="subcellular location">
    <subcellularLocation>
        <location evidence="1">Cell membrane</location>
        <topology evidence="1">Multi-pass membrane protein</topology>
    </subcellularLocation>
</comment>
<keyword evidence="4 6" id="KW-1133">Transmembrane helix</keyword>